<evidence type="ECO:0000313" key="1">
    <source>
        <dbReference type="EMBL" id="EPS59505.1"/>
    </source>
</evidence>
<sequence length="89" mass="9967">LSDPVGYFSPHSDDIHCFPLISAYRIHCVPILGSTRIRRDSGSSSIKKSSEFAVWDDIRFHAKTPQLLASELLGLDKNRQVPSIGVFRI</sequence>
<dbReference type="AlphaFoldDB" id="S8BY30"/>
<accession>S8BY30</accession>
<dbReference type="Proteomes" id="UP000015453">
    <property type="component" value="Unassembled WGS sequence"/>
</dbReference>
<dbReference type="EMBL" id="AUSU01008316">
    <property type="protein sequence ID" value="EPS59505.1"/>
    <property type="molecule type" value="Genomic_DNA"/>
</dbReference>
<protein>
    <submittedName>
        <fullName evidence="1">Uncharacterized protein</fullName>
    </submittedName>
</protein>
<reference evidence="1 2" key="1">
    <citation type="journal article" date="2013" name="BMC Genomics">
        <title>The miniature genome of a carnivorous plant Genlisea aurea contains a low number of genes and short non-coding sequences.</title>
        <authorList>
            <person name="Leushkin E.V."/>
            <person name="Sutormin R.A."/>
            <person name="Nabieva E.R."/>
            <person name="Penin A.A."/>
            <person name="Kondrashov A.S."/>
            <person name="Logacheva M.D."/>
        </authorList>
    </citation>
    <scope>NUCLEOTIDE SEQUENCE [LARGE SCALE GENOMIC DNA]</scope>
</reference>
<comment type="caution">
    <text evidence="1">The sequence shown here is derived from an EMBL/GenBank/DDBJ whole genome shotgun (WGS) entry which is preliminary data.</text>
</comment>
<proteinExistence type="predicted"/>
<feature type="non-terminal residue" evidence="1">
    <location>
        <position position="1"/>
    </location>
</feature>
<evidence type="ECO:0000313" key="2">
    <source>
        <dbReference type="Proteomes" id="UP000015453"/>
    </source>
</evidence>
<keyword evidence="2" id="KW-1185">Reference proteome</keyword>
<gene>
    <name evidence="1" type="ORF">M569_15300</name>
</gene>
<organism evidence="1 2">
    <name type="scientific">Genlisea aurea</name>
    <dbReference type="NCBI Taxonomy" id="192259"/>
    <lineage>
        <taxon>Eukaryota</taxon>
        <taxon>Viridiplantae</taxon>
        <taxon>Streptophyta</taxon>
        <taxon>Embryophyta</taxon>
        <taxon>Tracheophyta</taxon>
        <taxon>Spermatophyta</taxon>
        <taxon>Magnoliopsida</taxon>
        <taxon>eudicotyledons</taxon>
        <taxon>Gunneridae</taxon>
        <taxon>Pentapetalae</taxon>
        <taxon>asterids</taxon>
        <taxon>lamiids</taxon>
        <taxon>Lamiales</taxon>
        <taxon>Lentibulariaceae</taxon>
        <taxon>Genlisea</taxon>
    </lineage>
</organism>
<name>S8BY30_9LAMI</name>